<accession>A0A1H1CKI5</accession>
<keyword evidence="4" id="KW-1185">Reference proteome</keyword>
<dbReference type="STRING" id="37928.SAMN04489742_1966"/>
<dbReference type="KEGG" id="acry:AC20117_07540"/>
<dbReference type="Gene3D" id="3.40.50.850">
    <property type="entry name" value="Isochorismatase-like"/>
    <property type="match status" value="1"/>
</dbReference>
<dbReference type="InterPro" id="IPR036380">
    <property type="entry name" value="Isochorismatase-like_sf"/>
</dbReference>
<gene>
    <name evidence="3" type="ORF">SAMN04489742_1966</name>
</gene>
<evidence type="ECO:0000313" key="3">
    <source>
        <dbReference type="EMBL" id="SDQ64662.1"/>
    </source>
</evidence>
<proteinExistence type="predicted"/>
<dbReference type="RefSeq" id="WP_074700254.1">
    <property type="nucleotide sequence ID" value="NZ_CP018863.1"/>
</dbReference>
<evidence type="ECO:0000256" key="1">
    <source>
        <dbReference type="ARBA" id="ARBA00022801"/>
    </source>
</evidence>
<dbReference type="Proteomes" id="UP000181917">
    <property type="component" value="Unassembled WGS sequence"/>
</dbReference>
<evidence type="ECO:0000259" key="2">
    <source>
        <dbReference type="Pfam" id="PF00857"/>
    </source>
</evidence>
<organism evidence="3 4">
    <name type="scientific">Crystallibacter crystallopoietes</name>
    <dbReference type="NCBI Taxonomy" id="37928"/>
    <lineage>
        <taxon>Bacteria</taxon>
        <taxon>Bacillati</taxon>
        <taxon>Actinomycetota</taxon>
        <taxon>Actinomycetes</taxon>
        <taxon>Micrococcales</taxon>
        <taxon>Micrococcaceae</taxon>
        <taxon>Crystallibacter</taxon>
    </lineage>
</organism>
<protein>
    <submittedName>
        <fullName evidence="3">Nicotinamidase-related amidase</fullName>
    </submittedName>
</protein>
<evidence type="ECO:0000313" key="4">
    <source>
        <dbReference type="Proteomes" id="UP000181917"/>
    </source>
</evidence>
<keyword evidence="1" id="KW-0378">Hydrolase</keyword>
<feature type="domain" description="Isochorismatase-like" evidence="2">
    <location>
        <begin position="3"/>
        <end position="159"/>
    </location>
</feature>
<dbReference type="InterPro" id="IPR050272">
    <property type="entry name" value="Isochorismatase-like_hydrls"/>
</dbReference>
<dbReference type="CDD" id="cd00431">
    <property type="entry name" value="cysteine_hydrolases"/>
    <property type="match status" value="1"/>
</dbReference>
<dbReference type="PANTHER" id="PTHR43540">
    <property type="entry name" value="PEROXYUREIDOACRYLATE/UREIDOACRYLATE AMIDOHYDROLASE-RELATED"/>
    <property type="match status" value="1"/>
</dbReference>
<dbReference type="EMBL" id="FNKH01000002">
    <property type="protein sequence ID" value="SDQ64662.1"/>
    <property type="molecule type" value="Genomic_DNA"/>
</dbReference>
<dbReference type="OrthoDB" id="4832958at2"/>
<dbReference type="Pfam" id="PF00857">
    <property type="entry name" value="Isochorismatase"/>
    <property type="match status" value="1"/>
</dbReference>
<sequence length="187" mass="20461">MNTAVLIIDMQNAYFEDPALGERRGQLVDACNQLIGQAEKASVPVLMVCTEHERDKSTWTLSMLEDDQGFIFSGSEQAGFLPGLRYENLPRMVKTRDSAFQGTDLLLRLRNFGATQLVLAGVSIHNCVAQTAADAFANNFKVAFAADAMASNKDDYGHMVRKVLSEEYRQPILDAAGVDRLLAGGEA</sequence>
<reference evidence="3 4" key="1">
    <citation type="submission" date="2016-10" db="EMBL/GenBank/DDBJ databases">
        <authorList>
            <person name="de Groot N.N."/>
        </authorList>
    </citation>
    <scope>NUCLEOTIDE SEQUENCE [LARGE SCALE GENOMIC DNA]</scope>
    <source>
        <strain evidence="3 4">DSM 20117</strain>
    </source>
</reference>
<dbReference type="GO" id="GO:0016787">
    <property type="term" value="F:hydrolase activity"/>
    <property type="evidence" value="ECO:0007669"/>
    <property type="project" value="UniProtKB-KW"/>
</dbReference>
<dbReference type="PANTHER" id="PTHR43540:SF6">
    <property type="entry name" value="ISOCHORISMATASE-LIKE DOMAIN-CONTAINING PROTEIN"/>
    <property type="match status" value="1"/>
</dbReference>
<dbReference type="AlphaFoldDB" id="A0A1H1CKI5"/>
<name>A0A1H1CKI5_9MICC</name>
<dbReference type="InterPro" id="IPR000868">
    <property type="entry name" value="Isochorismatase-like_dom"/>
</dbReference>
<dbReference type="SUPFAM" id="SSF52499">
    <property type="entry name" value="Isochorismatase-like hydrolases"/>
    <property type="match status" value="1"/>
</dbReference>